<organism evidence="2 3">
    <name type="scientific">Cupriavidus necator</name>
    <name type="common">Alcaligenes eutrophus</name>
    <name type="synonym">Ralstonia eutropha</name>
    <dbReference type="NCBI Taxonomy" id="106590"/>
    <lineage>
        <taxon>Bacteria</taxon>
        <taxon>Pseudomonadati</taxon>
        <taxon>Pseudomonadota</taxon>
        <taxon>Betaproteobacteria</taxon>
        <taxon>Burkholderiales</taxon>
        <taxon>Burkholderiaceae</taxon>
        <taxon>Cupriavidus</taxon>
    </lineage>
</organism>
<dbReference type="KEGG" id="cuh:BJN34_32240"/>
<name>A0A1U9V0Q1_CUPNE</name>
<feature type="domain" description="Thioesterase" evidence="1">
    <location>
        <begin position="74"/>
        <end position="146"/>
    </location>
</feature>
<dbReference type="Gene3D" id="3.10.129.10">
    <property type="entry name" value="Hotdog Thioesterase"/>
    <property type="match status" value="1"/>
</dbReference>
<protein>
    <submittedName>
        <fullName evidence="2">PaaI family thioesterase</fullName>
    </submittedName>
</protein>
<dbReference type="GO" id="GO:0016790">
    <property type="term" value="F:thiolester hydrolase activity"/>
    <property type="evidence" value="ECO:0007669"/>
    <property type="project" value="UniProtKB-ARBA"/>
</dbReference>
<dbReference type="InterPro" id="IPR006683">
    <property type="entry name" value="Thioestr_dom"/>
</dbReference>
<proteinExistence type="predicted"/>
<dbReference type="EMBL" id="CP017758">
    <property type="protein sequence ID" value="AQV98548.1"/>
    <property type="molecule type" value="Genomic_DNA"/>
</dbReference>
<gene>
    <name evidence="2" type="ORF">BJN34_32240</name>
</gene>
<dbReference type="InterPro" id="IPR029069">
    <property type="entry name" value="HotDog_dom_sf"/>
</dbReference>
<sequence>MSFVASQEHSQSRAQGLRLPVAAEDRAQWQQRLNALPVLRHMGAELDLADPAVVRLRLVRQLDAHMGGLGTSALNGAVIAGMIDCGISTAGILQFRGRTCGTVHLSIDFMKPVRIALPTLECRVVRRTDSLAFIDARLLAPDGGTSAQASGIVALAHFPARDPAGAPAGNWRTICNDTLQQHA</sequence>
<evidence type="ECO:0000259" key="1">
    <source>
        <dbReference type="Pfam" id="PF03061"/>
    </source>
</evidence>
<dbReference type="RefSeq" id="WP_078200802.1">
    <property type="nucleotide sequence ID" value="NZ_CP017758.1"/>
</dbReference>
<dbReference type="AlphaFoldDB" id="A0A1U9V0Q1"/>
<dbReference type="Proteomes" id="UP000189627">
    <property type="component" value="Chromosome 2"/>
</dbReference>
<reference evidence="3" key="1">
    <citation type="submission" date="2017-02" db="EMBL/GenBank/DDBJ databases">
        <title>Complete genome sequence of Cupriavidus necator strain NH9, a 3-chlorobenzoate degrader.</title>
        <authorList>
            <person name="Moriuchi R."/>
            <person name="Dohra H."/>
            <person name="Ogawa N."/>
        </authorList>
    </citation>
    <scope>NUCLEOTIDE SEQUENCE [LARGE SCALE GENOMIC DNA]</scope>
    <source>
        <strain evidence="3">NH9</strain>
    </source>
</reference>
<evidence type="ECO:0000313" key="3">
    <source>
        <dbReference type="Proteomes" id="UP000189627"/>
    </source>
</evidence>
<dbReference type="CDD" id="cd03443">
    <property type="entry name" value="PaaI_thioesterase"/>
    <property type="match status" value="1"/>
</dbReference>
<dbReference type="OrthoDB" id="8809459at2"/>
<accession>A0A1U9V0Q1</accession>
<dbReference type="Pfam" id="PF03061">
    <property type="entry name" value="4HBT"/>
    <property type="match status" value="1"/>
</dbReference>
<dbReference type="SUPFAM" id="SSF54637">
    <property type="entry name" value="Thioesterase/thiol ester dehydrase-isomerase"/>
    <property type="match status" value="1"/>
</dbReference>
<evidence type="ECO:0000313" key="2">
    <source>
        <dbReference type="EMBL" id="AQV98548.1"/>
    </source>
</evidence>